<protein>
    <submittedName>
        <fullName evidence="3">Uncharacterized protein</fullName>
    </submittedName>
</protein>
<accession>A0A4U5M2E2</accession>
<organism evidence="3 4">
    <name type="scientific">Steinernema carpocapsae</name>
    <name type="common">Entomopathogenic nematode</name>
    <dbReference type="NCBI Taxonomy" id="34508"/>
    <lineage>
        <taxon>Eukaryota</taxon>
        <taxon>Metazoa</taxon>
        <taxon>Ecdysozoa</taxon>
        <taxon>Nematoda</taxon>
        <taxon>Chromadorea</taxon>
        <taxon>Rhabditida</taxon>
        <taxon>Tylenchina</taxon>
        <taxon>Panagrolaimomorpha</taxon>
        <taxon>Strongyloidoidea</taxon>
        <taxon>Steinernematidae</taxon>
        <taxon>Steinernema</taxon>
    </lineage>
</organism>
<evidence type="ECO:0000256" key="1">
    <source>
        <dbReference type="SAM" id="SignalP"/>
    </source>
</evidence>
<proteinExistence type="predicted"/>
<dbReference type="Proteomes" id="UP000298663">
    <property type="component" value="Unassembled WGS sequence"/>
</dbReference>
<comment type="caution">
    <text evidence="3">The sequence shown here is derived from an EMBL/GenBank/DDBJ whole genome shotgun (WGS) entry which is preliminary data.</text>
</comment>
<feature type="signal peptide" evidence="1">
    <location>
        <begin position="1"/>
        <end position="22"/>
    </location>
</feature>
<dbReference type="EMBL" id="AZBU02000010">
    <property type="protein sequence ID" value="TKR62891.1"/>
    <property type="molecule type" value="Genomic_DNA"/>
</dbReference>
<sequence>MSPYLVVFFCLLAFFTACSITAMPTLGENKIQEFMAELQYCNHDTDCPGPDGFCKENALTHGRSNHYRGYCW</sequence>
<reference evidence="3 4" key="2">
    <citation type="journal article" date="2015" name="Genome Biol.">
        <title>Comparative genomics of Steinernema reveals deeply conserved gene regulatory networks.</title>
        <authorList>
            <person name="Dillman A.R."/>
            <person name="Macchietto M."/>
            <person name="Porter C.F."/>
            <person name="Rogers A."/>
            <person name="Williams B."/>
            <person name="Antoshechkin I."/>
            <person name="Lee M.M."/>
            <person name="Goodwin Z."/>
            <person name="Lu X."/>
            <person name="Lewis E.E."/>
            <person name="Goodrich-Blair H."/>
            <person name="Stock S.P."/>
            <person name="Adams B.J."/>
            <person name="Sternberg P.W."/>
            <person name="Mortazavi A."/>
        </authorList>
    </citation>
    <scope>NUCLEOTIDE SEQUENCE [LARGE SCALE GENOMIC DNA]</scope>
    <source>
        <strain evidence="3 4">ALL</strain>
    </source>
</reference>
<evidence type="ECO:0000313" key="4">
    <source>
        <dbReference type="Proteomes" id="UP000298663"/>
    </source>
</evidence>
<evidence type="ECO:0000313" key="2">
    <source>
        <dbReference type="EMBL" id="TKR62890.1"/>
    </source>
</evidence>
<name>A0A4U5M2E2_STECR</name>
<keyword evidence="1" id="KW-0732">Signal</keyword>
<feature type="chain" id="PRO_5036124453" evidence="1">
    <location>
        <begin position="23"/>
        <end position="72"/>
    </location>
</feature>
<reference evidence="3" key="3">
    <citation type="journal article" date="2019" name="G3 (Bethesda)">
        <title>Hybrid Assembly of the Genome of the Entomopathogenic Nematode Steinernema carpocapsae Identifies the X-Chromosome.</title>
        <authorList>
            <person name="Serra L."/>
            <person name="Macchietto M."/>
            <person name="Macias-Munoz A."/>
            <person name="McGill C.J."/>
            <person name="Rodriguez I.M."/>
            <person name="Rodriguez B."/>
            <person name="Murad R."/>
            <person name="Mortazavi A."/>
        </authorList>
    </citation>
    <scope>NUCLEOTIDE SEQUENCE</scope>
    <source>
        <strain evidence="3">ALL</strain>
    </source>
</reference>
<reference evidence="3" key="1">
    <citation type="submission" date="2013-11" db="EMBL/GenBank/DDBJ databases">
        <authorList>
            <person name="Sternberg P."/>
            <person name="Dillman A."/>
            <person name="Macchietto M."/>
        </authorList>
    </citation>
    <scope>NUCLEOTIDE SEQUENCE</scope>
    <source>
        <strain evidence="3">ALL</strain>
    </source>
</reference>
<dbReference type="AlphaFoldDB" id="A0A4U5M2E2"/>
<dbReference type="EMBL" id="AZBU02000010">
    <property type="protein sequence ID" value="TKR62890.1"/>
    <property type="molecule type" value="Genomic_DNA"/>
</dbReference>
<keyword evidence="4" id="KW-1185">Reference proteome</keyword>
<gene>
    <name evidence="2" type="ORF">L596_026792</name>
    <name evidence="3" type="ORF">L596_026793</name>
</gene>
<evidence type="ECO:0000313" key="3">
    <source>
        <dbReference type="EMBL" id="TKR62891.1"/>
    </source>
</evidence>